<accession>A0A090MRV8</accession>
<evidence type="ECO:0000313" key="2">
    <source>
        <dbReference type="EMBL" id="CEG08927.1"/>
    </source>
</evidence>
<gene>
    <name evidence="2" type="ORF">BN961_02347</name>
</gene>
<organism evidence="2 3">
    <name type="scientific">Afipia felis</name>
    <name type="common">Cat scratch disease bacillus</name>
    <dbReference type="NCBI Taxonomy" id="1035"/>
    <lineage>
        <taxon>Bacteria</taxon>
        <taxon>Pseudomonadati</taxon>
        <taxon>Pseudomonadota</taxon>
        <taxon>Alphaproteobacteria</taxon>
        <taxon>Hyphomicrobiales</taxon>
        <taxon>Nitrobacteraceae</taxon>
        <taxon>Afipia</taxon>
    </lineage>
</organism>
<comment type="caution">
    <text evidence="2">The sequence shown here is derived from an EMBL/GenBank/DDBJ whole genome shotgun (WGS) entry which is preliminary data.</text>
</comment>
<proteinExistence type="predicted"/>
<protein>
    <submittedName>
        <fullName evidence="2">Uncharacterized protein</fullName>
    </submittedName>
</protein>
<evidence type="ECO:0000313" key="3">
    <source>
        <dbReference type="Proteomes" id="UP000035762"/>
    </source>
</evidence>
<dbReference type="AlphaFoldDB" id="A0A090MRV8"/>
<keyword evidence="3" id="KW-1185">Reference proteome</keyword>
<feature type="region of interest" description="Disordered" evidence="1">
    <location>
        <begin position="1"/>
        <end position="24"/>
    </location>
</feature>
<reference evidence="2 3" key="1">
    <citation type="journal article" date="2014" name="Genome Announc.">
        <title>Genome Sequence of Afipia felis Strain 76713, Isolated in Hospital Water Using an Amoeba Co-Culture Procedure.</title>
        <authorList>
            <person name="Benamar S."/>
            <person name="La Scola B."/>
            <person name="Croce O."/>
        </authorList>
    </citation>
    <scope>NUCLEOTIDE SEQUENCE [LARGE SCALE GENOMIC DNA]</scope>
    <source>
        <strain evidence="2 3">76713</strain>
    </source>
</reference>
<evidence type="ECO:0000256" key="1">
    <source>
        <dbReference type="SAM" id="MobiDB-lite"/>
    </source>
</evidence>
<dbReference type="Proteomes" id="UP000035762">
    <property type="component" value="Unassembled WGS sequence"/>
</dbReference>
<dbReference type="EMBL" id="CCAZ020000001">
    <property type="protein sequence ID" value="CEG08927.1"/>
    <property type="molecule type" value="Genomic_DNA"/>
</dbReference>
<sequence>MFNVGKTRAFGETPRRAGRRMGARDETVPAPQIAFGGDKPLAGLQAAHQFCAPLAADDADLRETPRQFRRRVDVGRERLDAVRQRRIVRHHAEVRPAQRRGGIGWRVEIVAERCTERLLVALGDADAVDDRWPQVLGLAGDELGDGLGFGLKTLHALVGFHHGCARAIELGARRDLRGFARLHRAGRLREGFLCGAHRLRKRFEIGETAGLGVELLDIAVDAGDFLIDARKAFRVGADIVFELAAARGEIGQRGGEFGEGALGSGQRFIGFRHLGVCAAALLDARLDFFLEDCFLGIEPLHGDVGVRQLALFALDVGGKLRQAAV</sequence>
<name>A0A090MRV8_AFIFE</name>